<feature type="compositionally biased region" description="Low complexity" evidence="1">
    <location>
        <begin position="16"/>
        <end position="34"/>
    </location>
</feature>
<dbReference type="EMBL" id="PQIB02000004">
    <property type="protein sequence ID" value="RLN22252.1"/>
    <property type="molecule type" value="Genomic_DNA"/>
</dbReference>
<dbReference type="Proteomes" id="UP000275267">
    <property type="component" value="Unassembled WGS sequence"/>
</dbReference>
<dbReference type="PANTHER" id="PTHR26312:SF132">
    <property type="entry name" value="OS01G0855200 PROTEIN"/>
    <property type="match status" value="1"/>
</dbReference>
<comment type="caution">
    <text evidence="3">The sequence shown here is derived from an EMBL/GenBank/DDBJ whole genome shotgun (WGS) entry which is preliminary data.</text>
</comment>
<feature type="region of interest" description="Disordered" evidence="1">
    <location>
        <begin position="286"/>
        <end position="354"/>
    </location>
</feature>
<evidence type="ECO:0000256" key="2">
    <source>
        <dbReference type="SAM" id="Phobius"/>
    </source>
</evidence>
<dbReference type="OrthoDB" id="1924189at2759"/>
<feature type="transmembrane region" description="Helical" evidence="2">
    <location>
        <begin position="205"/>
        <end position="228"/>
    </location>
</feature>
<sequence length="519" mass="55259">MGIQVAAVVTPPPCSSPSSSSPASPSSSAIAASPQHAVPGVRLGRSQSSLAAWSGGLGSRRRGGPPAIRRALSASIDSVGSDGGDDEEFLRRIQELAAGQHPGAGGCGWPASVERSASSVGLPLSLRMLKRRKQQQQQLEQGRWDERLMDRAGESARAAVGRAFASMVLIIRELQSFTLQMREALFYEDLQVVLARVHAEMHASFVWLFQHIFAGTPALMVSLMLLLANFTVYSMGDSIATAATLPPPQAAVAAVEMVDTQQPAEQSYHSQQRFDPAALKTFSATGRTASVGGNGDGGGKVRPVAGATGDGQSDDSSRRRSGAVLPQDASQQATPLGAGSEASVSDSMAVEEAHPVQDELAIWKRISDEATRMQASVSGEELMDPEILEQLVAPVEAPAPDTEYSAEHAATAQRYEQAVSEEPNNSLLLANFAQFLYQVQGDHDRAEHFFKRAVRAEPADAEALGRYAAFLWQARNDLAAAEETYQEAIAADPSNAHHAAAYAHFLWNTGGEDTCYPLD</sequence>
<keyword evidence="2" id="KW-0812">Transmembrane</keyword>
<organism evidence="3 4">
    <name type="scientific">Panicum miliaceum</name>
    <name type="common">Proso millet</name>
    <name type="synonym">Broomcorn millet</name>
    <dbReference type="NCBI Taxonomy" id="4540"/>
    <lineage>
        <taxon>Eukaryota</taxon>
        <taxon>Viridiplantae</taxon>
        <taxon>Streptophyta</taxon>
        <taxon>Embryophyta</taxon>
        <taxon>Tracheophyta</taxon>
        <taxon>Spermatophyta</taxon>
        <taxon>Magnoliopsida</taxon>
        <taxon>Liliopsida</taxon>
        <taxon>Poales</taxon>
        <taxon>Poaceae</taxon>
        <taxon>PACMAD clade</taxon>
        <taxon>Panicoideae</taxon>
        <taxon>Panicodae</taxon>
        <taxon>Paniceae</taxon>
        <taxon>Panicinae</taxon>
        <taxon>Panicum</taxon>
        <taxon>Panicum sect. Panicum</taxon>
    </lineage>
</organism>
<protein>
    <submittedName>
        <fullName evidence="3">Uncharacterized protein</fullName>
    </submittedName>
</protein>
<dbReference type="Gene3D" id="1.25.40.10">
    <property type="entry name" value="Tetratricopeptide repeat domain"/>
    <property type="match status" value="1"/>
</dbReference>
<feature type="region of interest" description="Disordered" evidence="1">
    <location>
        <begin position="1"/>
        <end position="40"/>
    </location>
</feature>
<gene>
    <name evidence="3" type="ORF">C2845_PM07G29120</name>
</gene>
<keyword evidence="2" id="KW-1133">Transmembrane helix</keyword>
<evidence type="ECO:0000313" key="4">
    <source>
        <dbReference type="Proteomes" id="UP000275267"/>
    </source>
</evidence>
<proteinExistence type="predicted"/>
<evidence type="ECO:0000256" key="1">
    <source>
        <dbReference type="SAM" id="MobiDB-lite"/>
    </source>
</evidence>
<keyword evidence="4" id="KW-1185">Reference proteome</keyword>
<evidence type="ECO:0000313" key="3">
    <source>
        <dbReference type="EMBL" id="RLN22252.1"/>
    </source>
</evidence>
<name>A0A3L6SI03_PANMI</name>
<dbReference type="InterPro" id="IPR011990">
    <property type="entry name" value="TPR-like_helical_dom_sf"/>
</dbReference>
<dbReference type="Pfam" id="PF14559">
    <property type="entry name" value="TPR_19"/>
    <property type="match status" value="1"/>
</dbReference>
<dbReference type="AlphaFoldDB" id="A0A3L6SI03"/>
<dbReference type="PANTHER" id="PTHR26312">
    <property type="entry name" value="TETRATRICOPEPTIDE REPEAT PROTEIN 5"/>
    <property type="match status" value="1"/>
</dbReference>
<accession>A0A3L6SI03</accession>
<reference evidence="4" key="1">
    <citation type="journal article" date="2019" name="Nat. Commun.">
        <title>The genome of broomcorn millet.</title>
        <authorList>
            <person name="Zou C."/>
            <person name="Miki D."/>
            <person name="Li D."/>
            <person name="Tang Q."/>
            <person name="Xiao L."/>
            <person name="Rajput S."/>
            <person name="Deng P."/>
            <person name="Jia W."/>
            <person name="Huang R."/>
            <person name="Zhang M."/>
            <person name="Sun Y."/>
            <person name="Hu J."/>
            <person name="Fu X."/>
            <person name="Schnable P.S."/>
            <person name="Li F."/>
            <person name="Zhang H."/>
            <person name="Feng B."/>
            <person name="Zhu X."/>
            <person name="Liu R."/>
            <person name="Schnable J.C."/>
            <person name="Zhu J.-K."/>
            <person name="Zhang H."/>
        </authorList>
    </citation>
    <scope>NUCLEOTIDE SEQUENCE [LARGE SCALE GENOMIC DNA]</scope>
</reference>
<keyword evidence="2" id="KW-0472">Membrane</keyword>
<dbReference type="SUPFAM" id="SSF48452">
    <property type="entry name" value="TPR-like"/>
    <property type="match status" value="1"/>
</dbReference>